<dbReference type="Proteomes" id="UP000067689">
    <property type="component" value="Chromosome"/>
</dbReference>
<evidence type="ECO:0000313" key="4">
    <source>
        <dbReference type="EMBL" id="ALX03263.1"/>
    </source>
</evidence>
<dbReference type="PATRIC" id="fig|2041.4.peg.80"/>
<dbReference type="RefSeq" id="WP_067853122.1">
    <property type="nucleotide sequence ID" value="NZ_CP011502.1"/>
</dbReference>
<gene>
    <name evidence="4" type="ORF">AERYTH_00385</name>
</gene>
<name>A0A0U4BWJ0_9ACTN</name>
<evidence type="ECO:0000256" key="2">
    <source>
        <dbReference type="SAM" id="SignalP"/>
    </source>
</evidence>
<evidence type="ECO:0000259" key="3">
    <source>
        <dbReference type="Pfam" id="PF14016"/>
    </source>
</evidence>
<protein>
    <recommendedName>
        <fullName evidence="3">DUF4232 domain-containing protein</fullName>
    </recommendedName>
</protein>
<feature type="chain" id="PRO_5006847351" description="DUF4232 domain-containing protein" evidence="2">
    <location>
        <begin position="25"/>
        <end position="207"/>
    </location>
</feature>
<dbReference type="PROSITE" id="PS51257">
    <property type="entry name" value="PROKAR_LIPOPROTEIN"/>
    <property type="match status" value="1"/>
</dbReference>
<keyword evidence="2" id="KW-0732">Signal</keyword>
<reference evidence="4 5" key="1">
    <citation type="journal article" date="1991" name="Int. J. Syst. Bacteriol.">
        <title>Description of the erythromycin-producing bacterium Arthrobacter sp. strain NRRL B-3381 as Aeromicrobium erythreum gen. nov., sp. nov.</title>
        <authorList>
            <person name="Miller E.S."/>
            <person name="Woese C.R."/>
            <person name="Brenner S."/>
        </authorList>
    </citation>
    <scope>NUCLEOTIDE SEQUENCE [LARGE SCALE GENOMIC DNA]</scope>
    <source>
        <strain evidence="4 5">AR18</strain>
    </source>
</reference>
<dbReference type="OrthoDB" id="3268346at2"/>
<keyword evidence="5" id="KW-1185">Reference proteome</keyword>
<feature type="domain" description="DUF4232" evidence="3">
    <location>
        <begin position="72"/>
        <end position="203"/>
    </location>
</feature>
<accession>A0A0U4BWJ0</accession>
<dbReference type="AlphaFoldDB" id="A0A0U4BWJ0"/>
<evidence type="ECO:0000256" key="1">
    <source>
        <dbReference type="SAM" id="MobiDB-lite"/>
    </source>
</evidence>
<sequence>MKTLPLVVAGALLLLTAGCSSHDASDPSVGSGRPSPTSTAPSSTTAPSTTGSSASATPTPTSSPSTSSAPTCTTADLRVTVRPDPNGAAAGSTFDDVLLRNTGGTTCLMTGWPGVSFVTGSQGRQVGAPAARQGTPAVVSLAPGASAEALLQVAEAGNFAPCTTTPVRGLRVYPPNQRDAVFVPLPTKACAQTSAQQLTVRPVVLRG</sequence>
<feature type="region of interest" description="Disordered" evidence="1">
    <location>
        <begin position="22"/>
        <end position="72"/>
    </location>
</feature>
<evidence type="ECO:0000313" key="5">
    <source>
        <dbReference type="Proteomes" id="UP000067689"/>
    </source>
</evidence>
<dbReference type="InterPro" id="IPR025326">
    <property type="entry name" value="DUF4232"/>
</dbReference>
<proteinExistence type="predicted"/>
<dbReference type="EMBL" id="CP011502">
    <property type="protein sequence ID" value="ALX03263.1"/>
    <property type="molecule type" value="Genomic_DNA"/>
</dbReference>
<dbReference type="Pfam" id="PF14016">
    <property type="entry name" value="DUF4232"/>
    <property type="match status" value="1"/>
</dbReference>
<organism evidence="4 5">
    <name type="scientific">Aeromicrobium erythreum</name>
    <dbReference type="NCBI Taxonomy" id="2041"/>
    <lineage>
        <taxon>Bacteria</taxon>
        <taxon>Bacillati</taxon>
        <taxon>Actinomycetota</taxon>
        <taxon>Actinomycetes</taxon>
        <taxon>Propionibacteriales</taxon>
        <taxon>Nocardioidaceae</taxon>
        <taxon>Aeromicrobium</taxon>
    </lineage>
</organism>
<dbReference type="KEGG" id="aer:AERYTH_00385"/>
<feature type="signal peptide" evidence="2">
    <location>
        <begin position="1"/>
        <end position="24"/>
    </location>
</feature>
<feature type="compositionally biased region" description="Low complexity" evidence="1">
    <location>
        <begin position="34"/>
        <end position="72"/>
    </location>
</feature>